<protein>
    <recommendedName>
        <fullName evidence="3">DUF2380 domain-containing protein</fullName>
    </recommendedName>
</protein>
<dbReference type="Proteomes" id="UP000223606">
    <property type="component" value="Chromosome 1"/>
</dbReference>
<evidence type="ECO:0000313" key="2">
    <source>
        <dbReference type="Proteomes" id="UP000223606"/>
    </source>
</evidence>
<sequence length="178" mass="19481">MTGTFEFSASVAGARKGLAGLVGALVLAGALMTGSGQAARAETVAFMPIKFLDTSAEPKDQTADHDRRLRAMTESLHSYLASRPSTEVVAISRDELDATCANPTTDCILKMASDQKADYVFLASIQKTSTLITQMWVDIVDLEAKTIAFKRELNFRGDNDEAWRRASVFLEQQLAQWE</sequence>
<dbReference type="InterPro" id="IPR021698">
    <property type="entry name" value="DUF3280"/>
</dbReference>
<organism evidence="1 2">
    <name type="scientific">Hartmannibacter diazotrophicus</name>
    <dbReference type="NCBI Taxonomy" id="1482074"/>
    <lineage>
        <taxon>Bacteria</taxon>
        <taxon>Pseudomonadati</taxon>
        <taxon>Pseudomonadota</taxon>
        <taxon>Alphaproteobacteria</taxon>
        <taxon>Hyphomicrobiales</taxon>
        <taxon>Pleomorphomonadaceae</taxon>
        <taxon>Hartmannibacter</taxon>
    </lineage>
</organism>
<dbReference type="AlphaFoldDB" id="A0A2C9DAV3"/>
<reference evidence="2" key="1">
    <citation type="submission" date="2017-09" db="EMBL/GenBank/DDBJ databases">
        <title>Genome sequence of Nannocystis excedens DSM 71.</title>
        <authorList>
            <person name="Blom J."/>
        </authorList>
    </citation>
    <scope>NUCLEOTIDE SEQUENCE [LARGE SCALE GENOMIC DNA]</scope>
    <source>
        <strain evidence="2">type strain: E19</strain>
    </source>
</reference>
<dbReference type="OrthoDB" id="8442682at2"/>
<evidence type="ECO:0000313" key="1">
    <source>
        <dbReference type="EMBL" id="SON56871.1"/>
    </source>
</evidence>
<name>A0A2C9DAV3_9HYPH</name>
<dbReference type="EMBL" id="LT960614">
    <property type="protein sequence ID" value="SON56871.1"/>
    <property type="molecule type" value="Genomic_DNA"/>
</dbReference>
<gene>
    <name evidence="1" type="ORF">HDIA_3330</name>
</gene>
<evidence type="ECO:0008006" key="3">
    <source>
        <dbReference type="Google" id="ProtNLM"/>
    </source>
</evidence>
<keyword evidence="2" id="KW-1185">Reference proteome</keyword>
<accession>A0A2C9DAV3</accession>
<dbReference type="Pfam" id="PF11684">
    <property type="entry name" value="DUF3280"/>
    <property type="match status" value="1"/>
</dbReference>
<dbReference type="RefSeq" id="WP_157775699.1">
    <property type="nucleotide sequence ID" value="NZ_LT960614.1"/>
</dbReference>
<proteinExistence type="predicted"/>
<dbReference type="KEGG" id="hdi:HDIA_3330"/>